<comment type="similarity">
    <text evidence="8">Belongs to the TonB-dependent receptor family.</text>
</comment>
<dbReference type="SUPFAM" id="SSF49464">
    <property type="entry name" value="Carboxypeptidase regulatory domain-like"/>
    <property type="match status" value="1"/>
</dbReference>
<dbReference type="GO" id="GO:0044718">
    <property type="term" value="P:siderophore transmembrane transport"/>
    <property type="evidence" value="ECO:0007669"/>
    <property type="project" value="TreeGrafter"/>
</dbReference>
<dbReference type="NCBIfam" id="TIGR04056">
    <property type="entry name" value="OMP_RagA_SusC"/>
    <property type="match status" value="1"/>
</dbReference>
<evidence type="ECO:0000256" key="5">
    <source>
        <dbReference type="ARBA" id="ARBA00022729"/>
    </source>
</evidence>
<evidence type="ECO:0000313" key="11">
    <source>
        <dbReference type="EMBL" id="HIY68461.1"/>
    </source>
</evidence>
<dbReference type="InterPro" id="IPR036942">
    <property type="entry name" value="Beta-barrel_TonB_sf"/>
</dbReference>
<dbReference type="Pfam" id="PF07660">
    <property type="entry name" value="STN"/>
    <property type="match status" value="1"/>
</dbReference>
<dbReference type="PANTHER" id="PTHR30069:SF29">
    <property type="entry name" value="HEMOGLOBIN AND HEMOGLOBIN-HAPTOGLOBIN-BINDING PROTEIN 1-RELATED"/>
    <property type="match status" value="1"/>
</dbReference>
<proteinExistence type="inferred from homology"/>
<dbReference type="Gene3D" id="3.55.50.30">
    <property type="match status" value="1"/>
</dbReference>
<sequence>MTTFDKFKTYCLKFCARTRRSISVGVTVAVLGLFSQEALAQEALQQQIRIDVTDTPLEQVLKSIEKQSSYTFFYNNEINVAQTVTAHVSSSDINAVVNDVLRGTGIAYRIAENRVVLYKGGGNPDDQERTITGKITDATGLPLIGVTVLVPGTNFATVTDLNGDYSIKVPGSSAKITFSYVGYETQERIAGSQTTIDLQMQESTAEIGAVVVTALGIKRSEKALSYNVQQVNSEDIIGNKDANFINSLNGKVAGVTINASSSGVGGASKVVMRGSKAISQSSNALYVIDGIPMFNLGNEGGTEFDSRGTTEAIADINPEDIESISVLTGAAAAALYGNNAANGAIVITTKKGKAGTLSVTLSQNTEFLRPFRMPEFQNRYGTGSSNGSSVDKSWGARLNSATMQGYDPASDFLQTGIVTTETVALSTGTEKNQTYISASAVNSQGMVPNNDYDRYNFTFRNTTSFLKDRMTLDVGASYIKQSDMNMVNQGTYSNPLVTAYLFPRGNDWADIQMYERWDSDRKIATQYWPDKMFSALTGQNPYWISYRNLRENRKDRYMLNANLNYKILDWLSVSGRVRIDNSNNEYTKKLYATSNSTLTNEGSDALSKGSFMLERTLDKQTYADLLVNINKTFGENWSLQANLGTSYSDMQQSLFSNEGPIMSTGIANVFNVMQLDNSKTKRIQSSYHDQTQSVFASVEAGFRNTYFLTLTGRSDWPSQLAGDFSVKKSFFYPSVGASVVLSEALPMPKWIGYLKLRGSFASVGLPIPRFLAQQTYEWDNATQQWSSKTHYPMGELKPERTDSWEIGLTARFLKHFNVDLSLYTAKTYNQTFDPGISPSSGYSTMYIQTGSVRNKGIELSAGYSNEWGKFGWSSNFTFSANRNEILELMEGYVIPITNEPMTLDRLDIGGLGYARFLLKKGGSLGDLYSTADLRRDSKGYVYVDADGKVVSNTTDVDDIKLGSVFPKANLAWRNDFNYGNLSFGFMLSARLGGIVYSATQAYMDYYGVSEASAAARDFGGVVVNGDLISAENWYSVVAAQGGLPQYYTYSATNFRLQEVSVGYTIPKEKFWNIADVTISLVGRNLWMIYCEAPFDPEAVATTGNYYQGIDNFMMPSTRNLGFNIRLKF</sequence>
<dbReference type="SMART" id="SM00965">
    <property type="entry name" value="STN"/>
    <property type="match status" value="1"/>
</dbReference>
<dbReference type="GO" id="GO:0015344">
    <property type="term" value="F:siderophore uptake transmembrane transporter activity"/>
    <property type="evidence" value="ECO:0007669"/>
    <property type="project" value="TreeGrafter"/>
</dbReference>
<dbReference type="EMBL" id="DXDA01000028">
    <property type="protein sequence ID" value="HIY68461.1"/>
    <property type="molecule type" value="Genomic_DNA"/>
</dbReference>
<evidence type="ECO:0000256" key="4">
    <source>
        <dbReference type="ARBA" id="ARBA00022692"/>
    </source>
</evidence>
<evidence type="ECO:0000313" key="12">
    <source>
        <dbReference type="Proteomes" id="UP000886844"/>
    </source>
</evidence>
<keyword evidence="7 8" id="KW-0998">Cell outer membrane</keyword>
<feature type="domain" description="Secretin/TonB short N-terminal" evidence="10">
    <location>
        <begin position="70"/>
        <end position="120"/>
    </location>
</feature>
<dbReference type="NCBIfam" id="TIGR04057">
    <property type="entry name" value="SusC_RagA_signa"/>
    <property type="match status" value="1"/>
</dbReference>
<dbReference type="Gene3D" id="2.60.40.1120">
    <property type="entry name" value="Carboxypeptidase-like, regulatory domain"/>
    <property type="match status" value="1"/>
</dbReference>
<evidence type="ECO:0000256" key="9">
    <source>
        <dbReference type="SAM" id="SignalP"/>
    </source>
</evidence>
<dbReference type="InterPro" id="IPR023996">
    <property type="entry name" value="TonB-dep_OMP_SusC/RagA"/>
</dbReference>
<dbReference type="Proteomes" id="UP000886844">
    <property type="component" value="Unassembled WGS sequence"/>
</dbReference>
<comment type="subcellular location">
    <subcellularLocation>
        <location evidence="1 8">Cell outer membrane</location>
        <topology evidence="1 8">Multi-pass membrane protein</topology>
    </subcellularLocation>
</comment>
<dbReference type="Pfam" id="PF13715">
    <property type="entry name" value="CarbopepD_reg_2"/>
    <property type="match status" value="1"/>
</dbReference>
<dbReference type="InterPro" id="IPR023997">
    <property type="entry name" value="TonB-dep_OMP_SusC/RagA_CS"/>
</dbReference>
<keyword evidence="6 8" id="KW-0472">Membrane</keyword>
<organism evidence="11 12">
    <name type="scientific">Candidatus Alistipes intestinigallinarum</name>
    <dbReference type="NCBI Taxonomy" id="2838440"/>
    <lineage>
        <taxon>Bacteria</taxon>
        <taxon>Pseudomonadati</taxon>
        <taxon>Bacteroidota</taxon>
        <taxon>Bacteroidia</taxon>
        <taxon>Bacteroidales</taxon>
        <taxon>Rikenellaceae</taxon>
        <taxon>Alistipes</taxon>
    </lineage>
</organism>
<dbReference type="SUPFAM" id="SSF56935">
    <property type="entry name" value="Porins"/>
    <property type="match status" value="1"/>
</dbReference>
<evidence type="ECO:0000256" key="1">
    <source>
        <dbReference type="ARBA" id="ARBA00004571"/>
    </source>
</evidence>
<feature type="chain" id="PRO_5038649233" evidence="9">
    <location>
        <begin position="41"/>
        <end position="1128"/>
    </location>
</feature>
<comment type="caution">
    <text evidence="11">The sequence shown here is derived from an EMBL/GenBank/DDBJ whole genome shotgun (WGS) entry which is preliminary data.</text>
</comment>
<dbReference type="InterPro" id="IPR039426">
    <property type="entry name" value="TonB-dep_rcpt-like"/>
</dbReference>
<gene>
    <name evidence="11" type="ORF">H9828_03485</name>
</gene>
<dbReference type="Gene3D" id="2.170.130.10">
    <property type="entry name" value="TonB-dependent receptor, plug domain"/>
    <property type="match status" value="1"/>
</dbReference>
<protein>
    <submittedName>
        <fullName evidence="11">SusC/RagA family TonB-linked outer membrane protein</fullName>
    </submittedName>
</protein>
<keyword evidence="2 8" id="KW-0813">Transport</keyword>
<reference evidence="11" key="2">
    <citation type="submission" date="2021-04" db="EMBL/GenBank/DDBJ databases">
        <authorList>
            <person name="Gilroy R."/>
        </authorList>
    </citation>
    <scope>NUCLEOTIDE SEQUENCE</scope>
    <source>
        <strain evidence="11">5134</strain>
    </source>
</reference>
<keyword evidence="3 8" id="KW-1134">Transmembrane beta strand</keyword>
<evidence type="ECO:0000256" key="2">
    <source>
        <dbReference type="ARBA" id="ARBA00022448"/>
    </source>
</evidence>
<evidence type="ECO:0000256" key="8">
    <source>
        <dbReference type="PROSITE-ProRule" id="PRU01360"/>
    </source>
</evidence>
<evidence type="ECO:0000256" key="3">
    <source>
        <dbReference type="ARBA" id="ARBA00022452"/>
    </source>
</evidence>
<evidence type="ECO:0000256" key="7">
    <source>
        <dbReference type="ARBA" id="ARBA00023237"/>
    </source>
</evidence>
<dbReference type="PANTHER" id="PTHR30069">
    <property type="entry name" value="TONB-DEPENDENT OUTER MEMBRANE RECEPTOR"/>
    <property type="match status" value="1"/>
</dbReference>
<dbReference type="GO" id="GO:0009279">
    <property type="term" value="C:cell outer membrane"/>
    <property type="evidence" value="ECO:0007669"/>
    <property type="project" value="UniProtKB-SubCell"/>
</dbReference>
<dbReference type="InterPro" id="IPR037066">
    <property type="entry name" value="Plug_dom_sf"/>
</dbReference>
<dbReference type="InterPro" id="IPR011662">
    <property type="entry name" value="Secretin/TonB_short_N"/>
</dbReference>
<evidence type="ECO:0000256" key="6">
    <source>
        <dbReference type="ARBA" id="ARBA00023136"/>
    </source>
</evidence>
<dbReference type="PROSITE" id="PS52016">
    <property type="entry name" value="TONB_DEPENDENT_REC_3"/>
    <property type="match status" value="1"/>
</dbReference>
<dbReference type="Gene3D" id="2.40.170.20">
    <property type="entry name" value="TonB-dependent receptor, beta-barrel domain"/>
    <property type="match status" value="1"/>
</dbReference>
<evidence type="ECO:0000259" key="10">
    <source>
        <dbReference type="SMART" id="SM00965"/>
    </source>
</evidence>
<accession>A0A9D2CAN2</accession>
<dbReference type="AlphaFoldDB" id="A0A9D2CAN2"/>
<reference evidence="11" key="1">
    <citation type="journal article" date="2021" name="PeerJ">
        <title>Extensive microbial diversity within the chicken gut microbiome revealed by metagenomics and culture.</title>
        <authorList>
            <person name="Gilroy R."/>
            <person name="Ravi A."/>
            <person name="Getino M."/>
            <person name="Pursley I."/>
            <person name="Horton D.L."/>
            <person name="Alikhan N.F."/>
            <person name="Baker D."/>
            <person name="Gharbi K."/>
            <person name="Hall N."/>
            <person name="Watson M."/>
            <person name="Adriaenssens E.M."/>
            <person name="Foster-Nyarko E."/>
            <person name="Jarju S."/>
            <person name="Secka A."/>
            <person name="Antonio M."/>
            <person name="Oren A."/>
            <person name="Chaudhuri R.R."/>
            <person name="La Ragione R."/>
            <person name="Hildebrand F."/>
            <person name="Pallen M.J."/>
        </authorList>
    </citation>
    <scope>NUCLEOTIDE SEQUENCE</scope>
    <source>
        <strain evidence="11">5134</strain>
    </source>
</reference>
<dbReference type="Pfam" id="PF07715">
    <property type="entry name" value="Plug"/>
    <property type="match status" value="1"/>
</dbReference>
<feature type="signal peptide" evidence="9">
    <location>
        <begin position="1"/>
        <end position="40"/>
    </location>
</feature>
<dbReference type="InterPro" id="IPR008969">
    <property type="entry name" value="CarboxyPept-like_regulatory"/>
</dbReference>
<keyword evidence="5 9" id="KW-0732">Signal</keyword>
<name>A0A9D2CAN2_9BACT</name>
<keyword evidence="4 8" id="KW-0812">Transmembrane</keyword>
<dbReference type="InterPro" id="IPR012910">
    <property type="entry name" value="Plug_dom"/>
</dbReference>